<dbReference type="PROSITE" id="PS51266">
    <property type="entry name" value="ZF_CHY"/>
    <property type="match status" value="1"/>
</dbReference>
<evidence type="ECO:0000313" key="10">
    <source>
        <dbReference type="Proteomes" id="UP000631114"/>
    </source>
</evidence>
<feature type="compositionally biased region" description="Polar residues" evidence="5">
    <location>
        <begin position="290"/>
        <end position="315"/>
    </location>
</feature>
<protein>
    <submittedName>
        <fullName evidence="9">Uncharacterized protein</fullName>
    </submittedName>
</protein>
<accession>A0A835LJV5</accession>
<dbReference type="GO" id="GO:0061630">
    <property type="term" value="F:ubiquitin protein ligase activity"/>
    <property type="evidence" value="ECO:0007669"/>
    <property type="project" value="TreeGrafter"/>
</dbReference>
<feature type="region of interest" description="Disordered" evidence="5">
    <location>
        <begin position="271"/>
        <end position="315"/>
    </location>
</feature>
<organism evidence="9 10">
    <name type="scientific">Coptis chinensis</name>
    <dbReference type="NCBI Taxonomy" id="261450"/>
    <lineage>
        <taxon>Eukaryota</taxon>
        <taxon>Viridiplantae</taxon>
        <taxon>Streptophyta</taxon>
        <taxon>Embryophyta</taxon>
        <taxon>Tracheophyta</taxon>
        <taxon>Spermatophyta</taxon>
        <taxon>Magnoliopsida</taxon>
        <taxon>Ranunculales</taxon>
        <taxon>Ranunculaceae</taxon>
        <taxon>Coptidoideae</taxon>
        <taxon>Coptis</taxon>
    </lineage>
</organism>
<feature type="domain" description="RING-type" evidence="6">
    <location>
        <begin position="194"/>
        <end position="237"/>
    </location>
</feature>
<dbReference type="Gene3D" id="3.30.40.10">
    <property type="entry name" value="Zinc/RING finger domain, C3HC4 (zinc finger)"/>
    <property type="match status" value="1"/>
</dbReference>
<evidence type="ECO:0000259" key="6">
    <source>
        <dbReference type="PROSITE" id="PS50089"/>
    </source>
</evidence>
<dbReference type="PANTHER" id="PTHR21319:SF53">
    <property type="entry name" value="RING FINGER AND CHY ZINC FINGER DOMAIN-CONTAINING PROTEIN 1"/>
    <property type="match status" value="1"/>
</dbReference>
<dbReference type="SMART" id="SM00184">
    <property type="entry name" value="RING"/>
    <property type="match status" value="1"/>
</dbReference>
<evidence type="ECO:0000259" key="7">
    <source>
        <dbReference type="PROSITE" id="PS51266"/>
    </source>
</evidence>
<dbReference type="PROSITE" id="PS50089">
    <property type="entry name" value="ZF_RING_2"/>
    <property type="match status" value="1"/>
</dbReference>
<dbReference type="SUPFAM" id="SSF161245">
    <property type="entry name" value="Zinc hairpin stack"/>
    <property type="match status" value="1"/>
</dbReference>
<reference evidence="9 10" key="1">
    <citation type="submission" date="2020-10" db="EMBL/GenBank/DDBJ databases">
        <title>The Coptis chinensis genome and diversification of protoberbering-type alkaloids.</title>
        <authorList>
            <person name="Wang B."/>
            <person name="Shu S."/>
            <person name="Song C."/>
            <person name="Liu Y."/>
        </authorList>
    </citation>
    <scope>NUCLEOTIDE SEQUENCE [LARGE SCALE GENOMIC DNA]</scope>
    <source>
        <strain evidence="9">HL-2020</strain>
        <tissue evidence="9">Leaf</tissue>
    </source>
</reference>
<dbReference type="CDD" id="cd16464">
    <property type="entry name" value="RING-H2_Pirh2-like"/>
    <property type="match status" value="1"/>
</dbReference>
<evidence type="ECO:0000256" key="1">
    <source>
        <dbReference type="ARBA" id="ARBA00022723"/>
    </source>
</evidence>
<dbReference type="Pfam" id="PF05495">
    <property type="entry name" value="zf-CHY"/>
    <property type="match status" value="1"/>
</dbReference>
<dbReference type="GO" id="GO:0016567">
    <property type="term" value="P:protein ubiquitination"/>
    <property type="evidence" value="ECO:0007669"/>
    <property type="project" value="TreeGrafter"/>
</dbReference>
<gene>
    <name evidence="9" type="ORF">IFM89_037591</name>
</gene>
<dbReference type="GO" id="GO:0005634">
    <property type="term" value="C:nucleus"/>
    <property type="evidence" value="ECO:0007669"/>
    <property type="project" value="TreeGrafter"/>
</dbReference>
<proteinExistence type="predicted"/>
<keyword evidence="10" id="KW-1185">Reference proteome</keyword>
<dbReference type="SUPFAM" id="SSF161219">
    <property type="entry name" value="CHY zinc finger-like"/>
    <property type="match status" value="1"/>
</dbReference>
<dbReference type="SUPFAM" id="SSF57850">
    <property type="entry name" value="RING/U-box"/>
    <property type="match status" value="1"/>
</dbReference>
<dbReference type="PANTHER" id="PTHR21319">
    <property type="entry name" value="RING FINGER AND CHY ZINC FINGER DOMAIN-CONTAINING PROTEIN 1"/>
    <property type="match status" value="1"/>
</dbReference>
<dbReference type="InterPro" id="IPR013083">
    <property type="entry name" value="Znf_RING/FYVE/PHD"/>
</dbReference>
<dbReference type="Proteomes" id="UP000631114">
    <property type="component" value="Unassembled WGS sequence"/>
</dbReference>
<dbReference type="InterPro" id="IPR001841">
    <property type="entry name" value="Znf_RING"/>
</dbReference>
<feature type="domain" description="CTCHY-type" evidence="8">
    <location>
        <begin position="129"/>
        <end position="193"/>
    </location>
</feature>
<evidence type="ECO:0000256" key="5">
    <source>
        <dbReference type="SAM" id="MobiDB-lite"/>
    </source>
</evidence>
<dbReference type="InterPro" id="IPR037274">
    <property type="entry name" value="Znf_CHY_sf"/>
</dbReference>
<keyword evidence="3" id="KW-0862">Zinc</keyword>
<dbReference type="OrthoDB" id="411372at2759"/>
<name>A0A835LJV5_9MAGN</name>
<feature type="domain" description="CHY-type" evidence="7">
    <location>
        <begin position="50"/>
        <end position="127"/>
    </location>
</feature>
<evidence type="ECO:0000256" key="2">
    <source>
        <dbReference type="ARBA" id="ARBA00022771"/>
    </source>
</evidence>
<sequence>MSLGADEPEEINANHKKSAIASSCSQQSNISSLLAETRDDNVNTTERLNQGFMQYGCSHYRRRCQIRAPCCNEIFDCRHCHNEAKNNINIEGKLRHDLPRHEVQQVICSLCGTEQKQVGQVCVNCGVCMGKYFCKTCKFYDDDTSRSQYHCNGCGICRIGGHESFFHCYKCGCCYSVHLKNSHPRVEGAMHHDCPVCFEYLFESRKDITVMPCGHTIHMNCLKEMRQHLQYACPLCSKSVYDMSKVWEKLDMEIAAIPMPESYHDKKVNEEETFIPRPNRVQDESPLMRRNSTSTGATISPAATESKQQAFLLTR</sequence>
<evidence type="ECO:0000259" key="8">
    <source>
        <dbReference type="PROSITE" id="PS51270"/>
    </source>
</evidence>
<dbReference type="GO" id="GO:0008270">
    <property type="term" value="F:zinc ion binding"/>
    <property type="evidence" value="ECO:0007669"/>
    <property type="project" value="UniProtKB-KW"/>
</dbReference>
<keyword evidence="1" id="KW-0479">Metal-binding</keyword>
<evidence type="ECO:0000313" key="9">
    <source>
        <dbReference type="EMBL" id="KAF9595162.1"/>
    </source>
</evidence>
<keyword evidence="2 4" id="KW-0863">Zinc-finger</keyword>
<dbReference type="AlphaFoldDB" id="A0A835LJV5"/>
<dbReference type="Pfam" id="PF13639">
    <property type="entry name" value="zf-RING_2"/>
    <property type="match status" value="1"/>
</dbReference>
<comment type="caution">
    <text evidence="9">The sequence shown here is derived from an EMBL/GenBank/DDBJ whole genome shotgun (WGS) entry which is preliminary data.</text>
</comment>
<evidence type="ECO:0000256" key="3">
    <source>
        <dbReference type="ARBA" id="ARBA00022833"/>
    </source>
</evidence>
<dbReference type="EMBL" id="JADFTS010000008">
    <property type="protein sequence ID" value="KAF9595162.1"/>
    <property type="molecule type" value="Genomic_DNA"/>
</dbReference>
<dbReference type="PROSITE" id="PS51270">
    <property type="entry name" value="ZF_CTCHY"/>
    <property type="match status" value="1"/>
</dbReference>
<dbReference type="InterPro" id="IPR037275">
    <property type="entry name" value="Znf_CTCHY_sf"/>
</dbReference>
<dbReference type="GO" id="GO:0006511">
    <property type="term" value="P:ubiquitin-dependent protein catabolic process"/>
    <property type="evidence" value="ECO:0007669"/>
    <property type="project" value="TreeGrafter"/>
</dbReference>
<dbReference type="InterPro" id="IPR008913">
    <property type="entry name" value="Znf_CHY"/>
</dbReference>
<dbReference type="InterPro" id="IPR017921">
    <property type="entry name" value="Znf_CTCHY"/>
</dbReference>
<evidence type="ECO:0000256" key="4">
    <source>
        <dbReference type="PROSITE-ProRule" id="PRU00601"/>
    </source>
</evidence>